<dbReference type="InterPro" id="IPR051343">
    <property type="entry name" value="G-type_lectin_kinases/EP1-like"/>
</dbReference>
<dbReference type="CDD" id="cd00028">
    <property type="entry name" value="B_lectin"/>
    <property type="match status" value="1"/>
</dbReference>
<keyword evidence="6 22" id="KW-0812">Transmembrane</keyword>
<dbReference type="GO" id="GO:0005524">
    <property type="term" value="F:ATP binding"/>
    <property type="evidence" value="ECO:0007669"/>
    <property type="project" value="UniProtKB-UniRule"/>
</dbReference>
<dbReference type="AlphaFoldDB" id="A0A059A7T8"/>
<keyword evidence="7" id="KW-0732">Signal</keyword>
<comment type="catalytic activity">
    <reaction evidence="17 19">
        <text>L-threonyl-[protein] + ATP = O-phospho-L-threonyl-[protein] + ADP + H(+)</text>
        <dbReference type="Rhea" id="RHEA:46608"/>
        <dbReference type="Rhea" id="RHEA-COMP:11060"/>
        <dbReference type="Rhea" id="RHEA-COMP:11605"/>
        <dbReference type="ChEBI" id="CHEBI:15378"/>
        <dbReference type="ChEBI" id="CHEBI:30013"/>
        <dbReference type="ChEBI" id="CHEBI:30616"/>
        <dbReference type="ChEBI" id="CHEBI:61977"/>
        <dbReference type="ChEBI" id="CHEBI:456216"/>
        <dbReference type="EC" id="2.7.11.1"/>
    </reaction>
</comment>
<evidence type="ECO:0000256" key="11">
    <source>
        <dbReference type="ARBA" id="ARBA00022840"/>
    </source>
</evidence>
<dbReference type="FunFam" id="1.10.510.10:FF:000248">
    <property type="entry name" value="S-receptor-like kinase 5"/>
    <property type="match status" value="1"/>
</dbReference>
<comment type="catalytic activity">
    <reaction evidence="18 19">
        <text>L-seryl-[protein] + ATP = O-phospho-L-seryl-[protein] + ADP + H(+)</text>
        <dbReference type="Rhea" id="RHEA:17989"/>
        <dbReference type="Rhea" id="RHEA-COMP:9863"/>
        <dbReference type="Rhea" id="RHEA-COMP:11604"/>
        <dbReference type="ChEBI" id="CHEBI:15378"/>
        <dbReference type="ChEBI" id="CHEBI:29999"/>
        <dbReference type="ChEBI" id="CHEBI:30616"/>
        <dbReference type="ChEBI" id="CHEBI:83421"/>
        <dbReference type="ChEBI" id="CHEBI:456216"/>
        <dbReference type="EC" id="2.7.11.1"/>
    </reaction>
</comment>
<keyword evidence="13 22" id="KW-0472">Membrane</keyword>
<dbReference type="FunFam" id="3.30.200.20:FF:000178">
    <property type="entry name" value="serine/threonine-protein kinase PBS1-like"/>
    <property type="match status" value="1"/>
</dbReference>
<dbReference type="PIRSF" id="PIRSF000641">
    <property type="entry name" value="SRK"/>
    <property type="match status" value="1"/>
</dbReference>
<keyword evidence="15" id="KW-0675">Receptor</keyword>
<evidence type="ECO:0000259" key="24">
    <source>
        <dbReference type="PROSITE" id="PS50927"/>
    </source>
</evidence>
<feature type="domain" description="Protein kinase" evidence="23">
    <location>
        <begin position="538"/>
        <end position="816"/>
    </location>
</feature>
<dbReference type="PROSITE" id="PS50948">
    <property type="entry name" value="PAN"/>
    <property type="match status" value="1"/>
</dbReference>
<evidence type="ECO:0000256" key="12">
    <source>
        <dbReference type="ARBA" id="ARBA00022989"/>
    </source>
</evidence>
<name>A0A059A7T8_EUCGR</name>
<evidence type="ECO:0000256" key="19">
    <source>
        <dbReference type="PIRNR" id="PIRNR000641"/>
    </source>
</evidence>
<dbReference type="InterPro" id="IPR036426">
    <property type="entry name" value="Bulb-type_lectin_dom_sf"/>
</dbReference>
<dbReference type="Pfam" id="PF01453">
    <property type="entry name" value="B_lectin"/>
    <property type="match status" value="1"/>
</dbReference>
<evidence type="ECO:0000256" key="20">
    <source>
        <dbReference type="PROSITE-ProRule" id="PRU10141"/>
    </source>
</evidence>
<keyword evidence="9 19" id="KW-0547">Nucleotide-binding</keyword>
<evidence type="ECO:0000256" key="22">
    <source>
        <dbReference type="SAM" id="Phobius"/>
    </source>
</evidence>
<evidence type="ECO:0000256" key="13">
    <source>
        <dbReference type="ARBA" id="ARBA00023136"/>
    </source>
</evidence>
<feature type="region of interest" description="Disordered" evidence="21">
    <location>
        <begin position="830"/>
        <end position="855"/>
    </location>
</feature>
<evidence type="ECO:0000256" key="6">
    <source>
        <dbReference type="ARBA" id="ARBA00022692"/>
    </source>
</evidence>
<keyword evidence="14" id="KW-1015">Disulfide bond</keyword>
<dbReference type="InterPro" id="IPR024171">
    <property type="entry name" value="SRK-like_kinase"/>
</dbReference>
<dbReference type="InterPro" id="IPR017441">
    <property type="entry name" value="Protein_kinase_ATP_BS"/>
</dbReference>
<evidence type="ECO:0000256" key="3">
    <source>
        <dbReference type="ARBA" id="ARBA00022536"/>
    </source>
</evidence>
<dbReference type="GO" id="GO:0106310">
    <property type="term" value="F:protein serine kinase activity"/>
    <property type="evidence" value="ECO:0007669"/>
    <property type="project" value="RHEA"/>
</dbReference>
<dbReference type="eggNOG" id="ENOG502QUNW">
    <property type="taxonomic scope" value="Eukaryota"/>
</dbReference>
<feature type="binding site" evidence="20">
    <location>
        <position position="566"/>
    </location>
    <ligand>
        <name>ATP</name>
        <dbReference type="ChEBI" id="CHEBI:30616"/>
    </ligand>
</feature>
<dbReference type="GO" id="GO:0004674">
    <property type="term" value="F:protein serine/threonine kinase activity"/>
    <property type="evidence" value="ECO:0007669"/>
    <property type="project" value="UniProtKB-KW"/>
</dbReference>
<keyword evidence="8" id="KW-0430">Lectin</keyword>
<dbReference type="InterPro" id="IPR000719">
    <property type="entry name" value="Prot_kinase_dom"/>
</dbReference>
<dbReference type="PANTHER" id="PTHR47976:SF30">
    <property type="entry name" value="RECEPTOR-LIKE SERINE_THREONINE-PROTEIN KINASE"/>
    <property type="match status" value="1"/>
</dbReference>
<keyword evidence="5 19" id="KW-0808">Transferase</keyword>
<evidence type="ECO:0000256" key="14">
    <source>
        <dbReference type="ARBA" id="ARBA00023157"/>
    </source>
</evidence>
<organism evidence="26">
    <name type="scientific">Eucalyptus grandis</name>
    <name type="common">Flooded gum</name>
    <dbReference type="NCBI Taxonomy" id="71139"/>
    <lineage>
        <taxon>Eukaryota</taxon>
        <taxon>Viridiplantae</taxon>
        <taxon>Streptophyta</taxon>
        <taxon>Embryophyta</taxon>
        <taxon>Tracheophyta</taxon>
        <taxon>Spermatophyta</taxon>
        <taxon>Magnoliopsida</taxon>
        <taxon>eudicotyledons</taxon>
        <taxon>Gunneridae</taxon>
        <taxon>Pentapetalae</taxon>
        <taxon>rosids</taxon>
        <taxon>malvids</taxon>
        <taxon>Myrtales</taxon>
        <taxon>Myrtaceae</taxon>
        <taxon>Myrtoideae</taxon>
        <taxon>Eucalypteae</taxon>
        <taxon>Eucalyptus</taxon>
    </lineage>
</organism>
<dbReference type="Gene3D" id="3.30.200.20">
    <property type="entry name" value="Phosphorylase Kinase, domain 1"/>
    <property type="match status" value="1"/>
</dbReference>
<feature type="domain" description="Bulb-type lectin" evidence="24">
    <location>
        <begin position="41"/>
        <end position="167"/>
    </location>
</feature>
<evidence type="ECO:0000256" key="16">
    <source>
        <dbReference type="ARBA" id="ARBA00023180"/>
    </source>
</evidence>
<dbReference type="InParanoid" id="A0A059A7T8"/>
<sequence length="855" mass="94548">MFLSSFSNFIDAQVQYEEYATAAISTRWVNTVPPVRLYLYADGSLMRTILLRGIGGSSLGYVGGFYCNGNCTTYVFAICIVAVHTDSGIPARSPSPQVVWSTNRNNPVKDGATFELSPDGLVLTDVDNRVAWSTNTSGKSVVRLNLTDSGNLVLVDKDNVTVWQSHDEPTDSLVLGQKLEKGQRLMASVSETNWPVDGMITLSLNSISLIAQLETNPPQIYFKGTPDLYKEFPEILYVEFVNGSLSWFSNSTSNGIFISVPQASSTQYMKLCSDGHLRLYEFMGSGWLEVADLFEKELSSDCDYPTVCGRYGICSDGQCSCPASSGGTSYFQQVNDTKPNLGCFENVPLSCGASKNQSLLELENVTYFGLKYFSLTEDLMDISASSCKEVCAKNCSCKAAIFWYESERTSGNCYLPTQVFSLINIAQKRFSYNSTSYNSIAYLKVQNVANGAPIPPVGNHTSNRLPVILGSSLGALFAMMILIVAIVLFVQKRDENQAEEAEEAYLDQDGNQAEEAYLDHVPGMPTSFSYDDLKTITKEFSKKLGEGGFASVFKGTLRDGTKVAVKRLKNLGQVKKSFQAEVETIGSLHHMNLVTLVGFCDEKSHKLLIYEYMSNGSLDEWIFHRSSERALDWQQRKKIILDIAKGLKYLHEDCRKKILHLDIKPQNILLDGNFNAKVADFGLSKLIDKDQSQINTTVGGTPGYMALELRSAATVATAAITVKVDVYSFGVVILEILCGRKIFDRSVDEEDMYLLSLFKKKAEEERLLDIVDKSNKDMQLNGPHAVNLMRIAAWCLQGDYKKRPPMSKVIMALEGIEEVPEDLDYDFSARPSSSGATRLDPTTATIQPSILSGPR</sequence>
<proteinExistence type="inferred from homology"/>
<dbReference type="Gramene" id="KCW49736">
    <property type="protein sequence ID" value="KCW49736"/>
    <property type="gene ID" value="EUGRSUZ_K03234"/>
</dbReference>
<dbReference type="EC" id="2.7.11.1" evidence="19"/>
<dbReference type="PANTHER" id="PTHR47976">
    <property type="entry name" value="G-TYPE LECTIN S-RECEPTOR-LIKE SERINE/THREONINE-PROTEIN KINASE SD2-5"/>
    <property type="match status" value="1"/>
</dbReference>
<evidence type="ECO:0000256" key="15">
    <source>
        <dbReference type="ARBA" id="ARBA00023170"/>
    </source>
</evidence>
<comment type="similarity">
    <text evidence="19">Belongs to the protein kinase superfamily. Ser/Thr protein kinase family.</text>
</comment>
<dbReference type="Gene3D" id="1.10.510.10">
    <property type="entry name" value="Transferase(Phosphotransferase) domain 1"/>
    <property type="match status" value="1"/>
</dbReference>
<evidence type="ECO:0000256" key="2">
    <source>
        <dbReference type="ARBA" id="ARBA00022527"/>
    </source>
</evidence>
<reference evidence="26" key="1">
    <citation type="submission" date="2013-07" db="EMBL/GenBank/DDBJ databases">
        <title>The genome of Eucalyptus grandis.</title>
        <authorList>
            <person name="Schmutz J."/>
            <person name="Hayes R."/>
            <person name="Myburg A."/>
            <person name="Tuskan G."/>
            <person name="Grattapaglia D."/>
            <person name="Rokhsar D.S."/>
        </authorList>
    </citation>
    <scope>NUCLEOTIDE SEQUENCE</scope>
    <source>
        <tissue evidence="26">Leaf extractions</tissue>
    </source>
</reference>
<dbReference type="Gene3D" id="2.90.10.30">
    <property type="match status" value="1"/>
</dbReference>
<dbReference type="InterPro" id="IPR008271">
    <property type="entry name" value="Ser/Thr_kinase_AS"/>
</dbReference>
<evidence type="ECO:0000259" key="25">
    <source>
        <dbReference type="PROSITE" id="PS50948"/>
    </source>
</evidence>
<dbReference type="FunFam" id="2.90.10.30:FF:000003">
    <property type="entry name" value="Os04g0303100 protein"/>
    <property type="match status" value="1"/>
</dbReference>
<accession>A0A059A7T8</accession>
<dbReference type="SUPFAM" id="SSF51110">
    <property type="entry name" value="alpha-D-mannose-specific plant lectins"/>
    <property type="match status" value="1"/>
</dbReference>
<dbReference type="Pfam" id="PF00069">
    <property type="entry name" value="Pkinase"/>
    <property type="match status" value="1"/>
</dbReference>
<dbReference type="SUPFAM" id="SSF56112">
    <property type="entry name" value="Protein kinase-like (PK-like)"/>
    <property type="match status" value="1"/>
</dbReference>
<dbReference type="InterPro" id="IPR001480">
    <property type="entry name" value="Bulb-type_lectin_dom"/>
</dbReference>
<feature type="transmembrane region" description="Helical" evidence="22">
    <location>
        <begin position="467"/>
        <end position="490"/>
    </location>
</feature>
<keyword evidence="2 19" id="KW-0723">Serine/threonine-protein kinase</keyword>
<dbReference type="SMART" id="SM00220">
    <property type="entry name" value="S_TKc"/>
    <property type="match status" value="1"/>
</dbReference>
<dbReference type="GO" id="GO:0016020">
    <property type="term" value="C:membrane"/>
    <property type="evidence" value="ECO:0007669"/>
    <property type="project" value="UniProtKB-SubCell"/>
</dbReference>
<keyword evidence="12 22" id="KW-1133">Transmembrane helix</keyword>
<feature type="domain" description="Apple" evidence="25">
    <location>
        <begin position="351"/>
        <end position="441"/>
    </location>
</feature>
<evidence type="ECO:0000256" key="18">
    <source>
        <dbReference type="ARBA" id="ARBA00048679"/>
    </source>
</evidence>
<gene>
    <name evidence="26" type="ORF">EUGRSUZ_K03234</name>
</gene>
<evidence type="ECO:0000313" key="26">
    <source>
        <dbReference type="EMBL" id="KCW49736.1"/>
    </source>
</evidence>
<dbReference type="PROSITE" id="PS50927">
    <property type="entry name" value="BULB_LECTIN"/>
    <property type="match status" value="1"/>
</dbReference>
<evidence type="ECO:0000256" key="21">
    <source>
        <dbReference type="SAM" id="MobiDB-lite"/>
    </source>
</evidence>
<keyword evidence="16" id="KW-0325">Glycoprotein</keyword>
<dbReference type="InterPro" id="IPR011009">
    <property type="entry name" value="Kinase-like_dom_sf"/>
</dbReference>
<dbReference type="OMA" id="GICTEGQ"/>
<dbReference type="CDD" id="cd14066">
    <property type="entry name" value="STKc_IRAK"/>
    <property type="match status" value="1"/>
</dbReference>
<dbReference type="PROSITE" id="PS00108">
    <property type="entry name" value="PROTEIN_KINASE_ST"/>
    <property type="match status" value="1"/>
</dbReference>
<keyword evidence="4" id="KW-0597">Phosphoprotein</keyword>
<evidence type="ECO:0000256" key="8">
    <source>
        <dbReference type="ARBA" id="ARBA00022734"/>
    </source>
</evidence>
<evidence type="ECO:0000256" key="17">
    <source>
        <dbReference type="ARBA" id="ARBA00047899"/>
    </source>
</evidence>
<dbReference type="GO" id="GO:0030246">
    <property type="term" value="F:carbohydrate binding"/>
    <property type="evidence" value="ECO:0007669"/>
    <property type="project" value="UniProtKB-KW"/>
</dbReference>
<dbReference type="SMART" id="SM00108">
    <property type="entry name" value="B_lectin"/>
    <property type="match status" value="1"/>
</dbReference>
<keyword evidence="10 19" id="KW-0418">Kinase</keyword>
<dbReference type="PROSITE" id="PS00107">
    <property type="entry name" value="PROTEIN_KINASE_ATP"/>
    <property type="match status" value="1"/>
</dbReference>
<keyword evidence="3" id="KW-0245">EGF-like domain</keyword>
<evidence type="ECO:0000256" key="9">
    <source>
        <dbReference type="ARBA" id="ARBA00022741"/>
    </source>
</evidence>
<dbReference type="InterPro" id="IPR003609">
    <property type="entry name" value="Pan_app"/>
</dbReference>
<evidence type="ECO:0000256" key="7">
    <source>
        <dbReference type="ARBA" id="ARBA00022729"/>
    </source>
</evidence>
<evidence type="ECO:0000256" key="10">
    <source>
        <dbReference type="ARBA" id="ARBA00022777"/>
    </source>
</evidence>
<dbReference type="EMBL" id="KK198763">
    <property type="protein sequence ID" value="KCW49736.1"/>
    <property type="molecule type" value="Genomic_DNA"/>
</dbReference>
<protein>
    <recommendedName>
        <fullName evidence="19">Receptor-like serine/threonine-protein kinase</fullName>
        <ecNumber evidence="19">2.7.11.1</ecNumber>
    </recommendedName>
</protein>
<comment type="subcellular location">
    <subcellularLocation>
        <location evidence="1">Membrane</location>
        <topology evidence="1">Single-pass type I membrane protein</topology>
    </subcellularLocation>
</comment>
<evidence type="ECO:0000256" key="5">
    <source>
        <dbReference type="ARBA" id="ARBA00022679"/>
    </source>
</evidence>
<evidence type="ECO:0000256" key="1">
    <source>
        <dbReference type="ARBA" id="ARBA00004479"/>
    </source>
</evidence>
<evidence type="ECO:0000256" key="4">
    <source>
        <dbReference type="ARBA" id="ARBA00022553"/>
    </source>
</evidence>
<evidence type="ECO:0000259" key="23">
    <source>
        <dbReference type="PROSITE" id="PS50011"/>
    </source>
</evidence>
<keyword evidence="11 19" id="KW-0067">ATP-binding</keyword>
<dbReference type="PROSITE" id="PS50011">
    <property type="entry name" value="PROTEIN_KINASE_DOM"/>
    <property type="match status" value="1"/>
</dbReference>